<feature type="transmembrane region" description="Helical" evidence="1">
    <location>
        <begin position="222"/>
        <end position="244"/>
    </location>
</feature>
<organism evidence="2 3">
    <name type="scientific">Paenibacillus glacialis</name>
    <dbReference type="NCBI Taxonomy" id="494026"/>
    <lineage>
        <taxon>Bacteria</taxon>
        <taxon>Bacillati</taxon>
        <taxon>Bacillota</taxon>
        <taxon>Bacilli</taxon>
        <taxon>Bacillales</taxon>
        <taxon>Paenibacillaceae</taxon>
        <taxon>Paenibacillus</taxon>
    </lineage>
</organism>
<feature type="transmembrane region" description="Helical" evidence="1">
    <location>
        <begin position="102"/>
        <end position="129"/>
    </location>
</feature>
<dbReference type="STRING" id="494026.PGLA_07330"/>
<dbReference type="Proteomes" id="UP000076967">
    <property type="component" value="Unassembled WGS sequence"/>
</dbReference>
<dbReference type="RefSeq" id="WP_068530928.1">
    <property type="nucleotide sequence ID" value="NZ_LVJH01000007.1"/>
</dbReference>
<keyword evidence="1" id="KW-0812">Transmembrane</keyword>
<dbReference type="AlphaFoldDB" id="A0A168MB47"/>
<keyword evidence="1" id="KW-1133">Transmembrane helix</keyword>
<evidence type="ECO:0000313" key="3">
    <source>
        <dbReference type="Proteomes" id="UP000076967"/>
    </source>
</evidence>
<keyword evidence="3" id="KW-1185">Reference proteome</keyword>
<dbReference type="OrthoDB" id="3190532at2"/>
<dbReference type="EMBL" id="LVJH01000007">
    <property type="protein sequence ID" value="OAB44459.1"/>
    <property type="molecule type" value="Genomic_DNA"/>
</dbReference>
<evidence type="ECO:0000313" key="2">
    <source>
        <dbReference type="EMBL" id="OAB44459.1"/>
    </source>
</evidence>
<reference evidence="2 3" key="1">
    <citation type="submission" date="2016-03" db="EMBL/GenBank/DDBJ databases">
        <title>Draft genome sequence of Paenibacillus glacialis DSM 22343.</title>
        <authorList>
            <person name="Shin S.-K."/>
            <person name="Yi H."/>
        </authorList>
    </citation>
    <scope>NUCLEOTIDE SEQUENCE [LARGE SCALE GENOMIC DNA]</scope>
    <source>
        <strain evidence="2 3">DSM 22343</strain>
    </source>
</reference>
<protein>
    <submittedName>
        <fullName evidence="2">ABC transporter permease</fullName>
    </submittedName>
</protein>
<feature type="transmembrane region" description="Helical" evidence="1">
    <location>
        <begin position="167"/>
        <end position="187"/>
    </location>
</feature>
<proteinExistence type="predicted"/>
<name>A0A168MB47_9BACL</name>
<feature type="transmembrane region" description="Helical" evidence="1">
    <location>
        <begin position="135"/>
        <end position="155"/>
    </location>
</feature>
<feature type="transmembrane region" description="Helical" evidence="1">
    <location>
        <begin position="193"/>
        <end position="210"/>
    </location>
</feature>
<evidence type="ECO:0000256" key="1">
    <source>
        <dbReference type="SAM" id="Phobius"/>
    </source>
</evidence>
<feature type="transmembrane region" description="Helical" evidence="1">
    <location>
        <begin position="47"/>
        <end position="71"/>
    </location>
</feature>
<accession>A0A168MB47</accession>
<dbReference type="PANTHER" id="PTHR37305">
    <property type="entry name" value="INTEGRAL MEMBRANE PROTEIN-RELATED"/>
    <property type="match status" value="1"/>
</dbReference>
<sequence>MKMIGLEFFKLRRKHLFLMISLFLCVELAWAFMASSMSVSRNPDSVGWDGVLVMIASMNGLFLPIISAVVASRICDMEYKGNTWKLLMAASVKRSHIYAAKYICACILMLFAIILQIFAIVGFGVVQGFEQSVPLFLLIKFWAGTMLTTMVVIALQQWISLSVKNQAFGLCLGMLGGFIGITGDLFPAVVRRIFVWSYYTGLCPVAYNYVNNTMRFVARDIGAYLPIALLFMGVVAYIAGSIHVSRQEV</sequence>
<gene>
    <name evidence="2" type="ORF">PGLA_07330</name>
</gene>
<keyword evidence="1" id="KW-0472">Membrane</keyword>
<comment type="caution">
    <text evidence="2">The sequence shown here is derived from an EMBL/GenBank/DDBJ whole genome shotgun (WGS) entry which is preliminary data.</text>
</comment>
<dbReference type="CDD" id="cd21809">
    <property type="entry name" value="ABC-2_lan_permease-like"/>
    <property type="match status" value="1"/>
</dbReference>
<dbReference type="Pfam" id="PF12730">
    <property type="entry name" value="ABC2_membrane_4"/>
    <property type="match status" value="1"/>
</dbReference>
<dbReference type="PANTHER" id="PTHR37305:SF1">
    <property type="entry name" value="MEMBRANE PROTEIN"/>
    <property type="match status" value="1"/>
</dbReference>